<sequence length="837" mass="96641">MEFKDKEVTYNGGAFEQDILVDPDYMTWSVFDEFCEKHGLGDTSVEQVWYKLRDEDMDSIRSIAYLSSDAGLMRMCEEAMYGGDVDVFLQHKNECEKQSEKESEKEQEKEKEGDTESEKDAAEVGVNQTEMGYESEKNAAENEEDKKTRKSKKVQILEYEEDIGERYEVEIEDGVENFVDEEVVLCSIMPDTSSDSEQEDDLVVRKRRMKKKKSERLALGSTYWTGYEFKEAVLEYALDKAMDIKQDRWDKTKIGYKCAADWKCKWKLYCSYDKQIEKWVLKTKCGYHSCTPNGKCTMLKGHVIARLFLDKLRQKPKLMPKDIQGLIKENWGIMSTINQCQNGRLLALKWLEREYDQQFAHIHGYVEEIRKRNKRSTAIVETYRNAKKVEVFDRFYVCFDRLRRRWKSSCRPIIGLDGTFLKVGVKGVLLTAVGHDANNQIYPVAWAVAQAENGDNWLWFIKLIKADLGLEDGDGYVMISDRAKGLLSAVKAELPKAEHRMCVKHIVENLKKNHAKKDLLKMHVWNIARSCNMADYRENLRKLREYDAPLFEAVMNEDPRSWTLAFYKLGSFCDNVENNSTESFNASIAKARGKAIIPMLETIRRQAMARNSKRSKKSEKWAGRYTKYVKLVLAEEEKNAKKCEVTHASHGRYEVELFGQKHSVNTTKKTCTCFKWQISGIPCEHAYGAMLDAGLDTDNYIYDCFSTSKLQDCYSENIKPMRGPHFWMHGSYRLVIAPPEPDLPGRKKKKGIKKRIKGKFESPKKNKKKKKKEVQKLGRQGRVMHCSKCGEAGHNASGCKIHPKKKMRMTEETSEQATTSSQGLETVSITQPSQMSE</sequence>
<dbReference type="PANTHER" id="PTHR31973">
    <property type="entry name" value="POLYPROTEIN, PUTATIVE-RELATED"/>
    <property type="match status" value="1"/>
</dbReference>
<protein>
    <recommendedName>
        <fullName evidence="12">SWIM-type domain-containing protein</fullName>
    </recommendedName>
</protein>
<evidence type="ECO:0008006" key="12">
    <source>
        <dbReference type="Google" id="ProtNLM"/>
    </source>
</evidence>
<proteinExistence type="predicted"/>
<keyword evidence="2 4" id="KW-0863">Zinc-finger</keyword>
<dbReference type="EMBL" id="CACVBM020000388">
    <property type="protein sequence ID" value="CAA7018440.1"/>
    <property type="molecule type" value="Genomic_DNA"/>
</dbReference>
<dbReference type="InterPro" id="IPR006564">
    <property type="entry name" value="Znf_PMZ"/>
</dbReference>
<evidence type="ECO:0000256" key="3">
    <source>
        <dbReference type="ARBA" id="ARBA00022833"/>
    </source>
</evidence>
<dbReference type="GO" id="GO:0008270">
    <property type="term" value="F:zinc ion binding"/>
    <property type="evidence" value="ECO:0007669"/>
    <property type="project" value="UniProtKB-KW"/>
</dbReference>
<accession>A0A6D2JRM6</accession>
<dbReference type="Pfam" id="PF04434">
    <property type="entry name" value="SWIM"/>
    <property type="match status" value="1"/>
</dbReference>
<dbReference type="InterPro" id="IPR007527">
    <property type="entry name" value="Znf_SWIM"/>
</dbReference>
<dbReference type="EMBL" id="CACVBM020001261">
    <property type="protein sequence ID" value="CAA7042044.1"/>
    <property type="molecule type" value="Genomic_DNA"/>
</dbReference>
<feature type="compositionally biased region" description="Basic residues" evidence="5">
    <location>
        <begin position="746"/>
        <end position="757"/>
    </location>
</feature>
<dbReference type="Pfam" id="PF10551">
    <property type="entry name" value="MULE"/>
    <property type="match status" value="1"/>
</dbReference>
<dbReference type="PROSITE" id="PS50966">
    <property type="entry name" value="ZF_SWIM"/>
    <property type="match status" value="1"/>
</dbReference>
<evidence type="ECO:0000256" key="5">
    <source>
        <dbReference type="SAM" id="MobiDB-lite"/>
    </source>
</evidence>
<dbReference type="PANTHER" id="PTHR31973:SF187">
    <property type="entry name" value="MUTATOR TRANSPOSASE MUDRA PROTEIN"/>
    <property type="match status" value="1"/>
</dbReference>
<gene>
    <name evidence="10" type="ORF">MERR_LOCUS29279</name>
    <name evidence="8" type="ORF">MERR_LOCUS5675</name>
    <name evidence="9" type="ORF">MERR_LOCUS7989</name>
</gene>
<evidence type="ECO:0000313" key="11">
    <source>
        <dbReference type="Proteomes" id="UP000467841"/>
    </source>
</evidence>
<feature type="compositionally biased region" description="Basic and acidic residues" evidence="5">
    <location>
        <begin position="134"/>
        <end position="147"/>
    </location>
</feature>
<dbReference type="AlphaFoldDB" id="A0A6D2JRM6"/>
<feature type="compositionally biased region" description="Polar residues" evidence="5">
    <location>
        <begin position="823"/>
        <end position="837"/>
    </location>
</feature>
<evidence type="ECO:0000313" key="9">
    <source>
        <dbReference type="EMBL" id="CAA7020754.1"/>
    </source>
</evidence>
<dbReference type="InterPro" id="IPR001878">
    <property type="entry name" value="Znf_CCHC"/>
</dbReference>
<dbReference type="GO" id="GO:0003676">
    <property type="term" value="F:nucleic acid binding"/>
    <property type="evidence" value="ECO:0007669"/>
    <property type="project" value="InterPro"/>
</dbReference>
<feature type="compositionally biased region" description="Basic and acidic residues" evidence="5">
    <location>
        <begin position="96"/>
        <end position="122"/>
    </location>
</feature>
<keyword evidence="3" id="KW-0862">Zinc</keyword>
<feature type="domain" description="CCHC-type" evidence="6">
    <location>
        <begin position="786"/>
        <end position="800"/>
    </location>
</feature>
<evidence type="ECO:0000259" key="6">
    <source>
        <dbReference type="PROSITE" id="PS50158"/>
    </source>
</evidence>
<keyword evidence="1" id="KW-0479">Metal-binding</keyword>
<name>A0A6D2JRM6_9BRAS</name>
<organism evidence="10 11">
    <name type="scientific">Microthlaspi erraticum</name>
    <dbReference type="NCBI Taxonomy" id="1685480"/>
    <lineage>
        <taxon>Eukaryota</taxon>
        <taxon>Viridiplantae</taxon>
        <taxon>Streptophyta</taxon>
        <taxon>Embryophyta</taxon>
        <taxon>Tracheophyta</taxon>
        <taxon>Spermatophyta</taxon>
        <taxon>Magnoliopsida</taxon>
        <taxon>eudicotyledons</taxon>
        <taxon>Gunneridae</taxon>
        <taxon>Pentapetalae</taxon>
        <taxon>rosids</taxon>
        <taxon>malvids</taxon>
        <taxon>Brassicales</taxon>
        <taxon>Brassicaceae</taxon>
        <taxon>Coluteocarpeae</taxon>
        <taxon>Microthlaspi</taxon>
    </lineage>
</organism>
<dbReference type="PROSITE" id="PS50158">
    <property type="entry name" value="ZF_CCHC"/>
    <property type="match status" value="1"/>
</dbReference>
<dbReference type="EMBL" id="CACVBM020000555">
    <property type="protein sequence ID" value="CAA7020754.1"/>
    <property type="molecule type" value="Genomic_DNA"/>
</dbReference>
<keyword evidence="11" id="KW-1185">Reference proteome</keyword>
<feature type="region of interest" description="Disordered" evidence="5">
    <location>
        <begin position="96"/>
        <end position="152"/>
    </location>
</feature>
<feature type="region of interest" description="Disordered" evidence="5">
    <location>
        <begin position="739"/>
        <end position="837"/>
    </location>
</feature>
<evidence type="ECO:0000313" key="8">
    <source>
        <dbReference type="EMBL" id="CAA7018440.1"/>
    </source>
</evidence>
<dbReference type="InterPro" id="IPR058594">
    <property type="entry name" value="PB1-like_dom_pln"/>
</dbReference>
<dbReference type="OrthoDB" id="1099156at2759"/>
<dbReference type="Pfam" id="PF26130">
    <property type="entry name" value="PB1-like"/>
    <property type="match status" value="1"/>
</dbReference>
<evidence type="ECO:0000256" key="4">
    <source>
        <dbReference type="PROSITE-ProRule" id="PRU00047"/>
    </source>
</evidence>
<evidence type="ECO:0000259" key="7">
    <source>
        <dbReference type="PROSITE" id="PS50966"/>
    </source>
</evidence>
<reference evidence="10 11" key="1">
    <citation type="submission" date="2020-01" db="EMBL/GenBank/DDBJ databases">
        <authorList>
            <person name="Mishra B."/>
        </authorList>
    </citation>
    <scope>NUCLEOTIDE SEQUENCE [LARGE SCALE GENOMIC DNA]</scope>
</reference>
<dbReference type="SMART" id="SM00575">
    <property type="entry name" value="ZnF_PMZ"/>
    <property type="match status" value="1"/>
</dbReference>
<evidence type="ECO:0000313" key="10">
    <source>
        <dbReference type="EMBL" id="CAA7042044.1"/>
    </source>
</evidence>
<evidence type="ECO:0000256" key="1">
    <source>
        <dbReference type="ARBA" id="ARBA00022723"/>
    </source>
</evidence>
<evidence type="ECO:0000256" key="2">
    <source>
        <dbReference type="ARBA" id="ARBA00022771"/>
    </source>
</evidence>
<dbReference type="InterPro" id="IPR018289">
    <property type="entry name" value="MULE_transposase_dom"/>
</dbReference>
<dbReference type="Proteomes" id="UP000467841">
    <property type="component" value="Unassembled WGS sequence"/>
</dbReference>
<feature type="domain" description="SWIM-type" evidence="7">
    <location>
        <begin position="653"/>
        <end position="694"/>
    </location>
</feature>